<dbReference type="InterPro" id="IPR054722">
    <property type="entry name" value="PolX-like_BBD"/>
</dbReference>
<evidence type="ECO:0000259" key="2">
    <source>
        <dbReference type="PROSITE" id="PS50158"/>
    </source>
</evidence>
<organism evidence="3 4">
    <name type="scientific">Nelumbo nucifera</name>
    <name type="common">Sacred lotus</name>
    <dbReference type="NCBI Taxonomy" id="4432"/>
    <lineage>
        <taxon>Eukaryota</taxon>
        <taxon>Viridiplantae</taxon>
        <taxon>Streptophyta</taxon>
        <taxon>Embryophyta</taxon>
        <taxon>Tracheophyta</taxon>
        <taxon>Spermatophyta</taxon>
        <taxon>Magnoliopsida</taxon>
        <taxon>Proteales</taxon>
        <taxon>Nelumbonaceae</taxon>
        <taxon>Nelumbo</taxon>
    </lineage>
</organism>
<name>A0A822XMH6_NELNU</name>
<comment type="caution">
    <text evidence="3">The sequence shown here is derived from an EMBL/GenBank/DDBJ whole genome shotgun (WGS) entry which is preliminary data.</text>
</comment>
<evidence type="ECO:0000313" key="4">
    <source>
        <dbReference type="Proteomes" id="UP000607653"/>
    </source>
</evidence>
<dbReference type="PANTHER" id="PTHR47592">
    <property type="entry name" value="PBF68 PROTEIN"/>
    <property type="match status" value="1"/>
</dbReference>
<dbReference type="SMART" id="SM00343">
    <property type="entry name" value="ZnF_C2HC"/>
    <property type="match status" value="1"/>
</dbReference>
<proteinExistence type="predicted"/>
<dbReference type="Gene3D" id="4.10.60.10">
    <property type="entry name" value="Zinc finger, CCHC-type"/>
    <property type="match status" value="1"/>
</dbReference>
<dbReference type="GO" id="GO:0003676">
    <property type="term" value="F:nucleic acid binding"/>
    <property type="evidence" value="ECO:0007669"/>
    <property type="project" value="InterPro"/>
</dbReference>
<evidence type="ECO:0000313" key="3">
    <source>
        <dbReference type="EMBL" id="DAD20269.1"/>
    </source>
</evidence>
<dbReference type="Pfam" id="PF00098">
    <property type="entry name" value="zf-CCHC"/>
    <property type="match status" value="1"/>
</dbReference>
<accession>A0A822XMH6</accession>
<sequence length="255" mass="28251">MAKNLNSERDDVLFFKEKFSKGNMNEKNGNGNSAQGNKSFKCYRCGKLGHIKRNCRVKLSKANIACDEDEDDQLNWEQCFTAEVIEGRNNIAHKSAPNQTAVNYVKDEWIIDSGCSHHVTGNDSLFLELHQHNGEQVIVTADNSTYPVVQEGVVKIGADNASIQLNDVYHVPGLKKNLVSVSQITDFGKYVLFGPNDVKVLDNVKNIGADVVLSGEKKGYLFVMSVGEAYVKKTSQANSVAIWHARLGHVGYQML</sequence>
<dbReference type="PANTHER" id="PTHR47592:SF27">
    <property type="entry name" value="OS08G0421700 PROTEIN"/>
    <property type="match status" value="1"/>
</dbReference>
<dbReference type="InterPro" id="IPR001878">
    <property type="entry name" value="Znf_CCHC"/>
</dbReference>
<gene>
    <name evidence="3" type="ORF">HUJ06_021732</name>
</gene>
<protein>
    <recommendedName>
        <fullName evidence="2">CCHC-type domain-containing protein</fullName>
    </recommendedName>
</protein>
<dbReference type="AlphaFoldDB" id="A0A822XMH6"/>
<keyword evidence="4" id="KW-1185">Reference proteome</keyword>
<keyword evidence="1" id="KW-0862">Zinc</keyword>
<feature type="domain" description="CCHC-type" evidence="2">
    <location>
        <begin position="41"/>
        <end position="56"/>
    </location>
</feature>
<dbReference type="Pfam" id="PF22936">
    <property type="entry name" value="Pol_BBD"/>
    <property type="match status" value="1"/>
</dbReference>
<dbReference type="GO" id="GO:0008270">
    <property type="term" value="F:zinc ion binding"/>
    <property type="evidence" value="ECO:0007669"/>
    <property type="project" value="UniProtKB-KW"/>
</dbReference>
<dbReference type="EMBL" id="DUZY01000001">
    <property type="protein sequence ID" value="DAD20269.1"/>
    <property type="molecule type" value="Genomic_DNA"/>
</dbReference>
<dbReference type="InterPro" id="IPR036875">
    <property type="entry name" value="Znf_CCHC_sf"/>
</dbReference>
<dbReference type="Proteomes" id="UP000607653">
    <property type="component" value="Unassembled WGS sequence"/>
</dbReference>
<keyword evidence="1" id="KW-0479">Metal-binding</keyword>
<keyword evidence="1" id="KW-0863">Zinc-finger</keyword>
<reference evidence="3 4" key="1">
    <citation type="journal article" date="2020" name="Mol. Biol. Evol.">
        <title>Distinct Expression and Methylation Patterns for Genes with Different Fates following a Single Whole-Genome Duplication in Flowering Plants.</title>
        <authorList>
            <person name="Shi T."/>
            <person name="Rahmani R.S."/>
            <person name="Gugger P.F."/>
            <person name="Wang M."/>
            <person name="Li H."/>
            <person name="Zhang Y."/>
            <person name="Li Z."/>
            <person name="Wang Q."/>
            <person name="Van de Peer Y."/>
            <person name="Marchal K."/>
            <person name="Chen J."/>
        </authorList>
    </citation>
    <scope>NUCLEOTIDE SEQUENCE [LARGE SCALE GENOMIC DNA]</scope>
    <source>
        <tissue evidence="3">Leaf</tissue>
    </source>
</reference>
<dbReference type="PROSITE" id="PS50158">
    <property type="entry name" value="ZF_CCHC"/>
    <property type="match status" value="1"/>
</dbReference>
<evidence type="ECO:0000256" key="1">
    <source>
        <dbReference type="PROSITE-ProRule" id="PRU00047"/>
    </source>
</evidence>
<dbReference type="SUPFAM" id="SSF57756">
    <property type="entry name" value="Retrovirus zinc finger-like domains"/>
    <property type="match status" value="1"/>
</dbReference>